<comment type="similarity">
    <text evidence="2">Belongs to the inositol 1,4,5-trisphosphate 5-phosphatase type I family.</text>
</comment>
<dbReference type="EC" id="3.1.3.56" evidence="1"/>
<reference evidence="4" key="1">
    <citation type="submission" date="2025-08" db="UniProtKB">
        <authorList>
            <consortium name="Ensembl"/>
        </authorList>
    </citation>
    <scope>IDENTIFICATION</scope>
</reference>
<dbReference type="InterPro" id="IPR000300">
    <property type="entry name" value="IPPc"/>
</dbReference>
<evidence type="ECO:0000259" key="3">
    <source>
        <dbReference type="SMART" id="SM00128"/>
    </source>
</evidence>
<dbReference type="GeneTree" id="ENSGT00390000015226"/>
<evidence type="ECO:0000256" key="2">
    <source>
        <dbReference type="ARBA" id="ARBA00023599"/>
    </source>
</evidence>
<sequence length="407" mass="47249">MEDLGVLLITANIGSLSDHVGTLQKCWLQELYKTVQFHQPAFIALHLQEVGGKHYMENMDSALNYIRELMQGEELSPYDRTLAFMDSDFTQPHHFTALGSIYFIHRSLRNINIYDVRDRMFVSVSGQTFITGSLEDCPIVHKERFPQEFWAEFPWTRKGFMRTRWQIDNRNFDLVNLHLFHDASNLVSYDCSPSVYSDNRKKALNHILTRIQDSEVPFFLFGDFNFRLDLKNLILEQGWDLKTGKDSEGKTIVYEQDGEVRLIMKRKCFEYHNVKILEEDSGRALLLYDSEPCPFLDGLTEIPISFPPSYPFSEMVSRPSEFMGTRCPAWCDRVFMSHSARELLNKIKDGESQVRYDRIGAEVCMGDHKVRLDQGYSILQIYLCYVDSKVSTASHQLSGCISSFCFF</sequence>
<dbReference type="GO" id="GO:0004445">
    <property type="term" value="F:inositol-polyphosphate 5-phosphatase activity"/>
    <property type="evidence" value="ECO:0007669"/>
    <property type="project" value="UniProtKB-EC"/>
</dbReference>
<dbReference type="PANTHER" id="PTHR12997">
    <property type="entry name" value="TYPE I INOSITOL-1,4,5-TRISPHOSPHATE 5-PHOSPHATASE"/>
    <property type="match status" value="1"/>
</dbReference>
<dbReference type="Gene3D" id="3.60.10.10">
    <property type="entry name" value="Endonuclease/exonuclease/phosphatase"/>
    <property type="match status" value="1"/>
</dbReference>
<organism evidence="4 5">
    <name type="scientific">Leptobrachium leishanense</name>
    <name type="common">Leishan spiny toad</name>
    <dbReference type="NCBI Taxonomy" id="445787"/>
    <lineage>
        <taxon>Eukaryota</taxon>
        <taxon>Metazoa</taxon>
        <taxon>Chordata</taxon>
        <taxon>Craniata</taxon>
        <taxon>Vertebrata</taxon>
        <taxon>Euteleostomi</taxon>
        <taxon>Amphibia</taxon>
        <taxon>Batrachia</taxon>
        <taxon>Anura</taxon>
        <taxon>Pelobatoidea</taxon>
        <taxon>Megophryidae</taxon>
        <taxon>Leptobrachium</taxon>
    </lineage>
</organism>
<dbReference type="Pfam" id="PF22669">
    <property type="entry name" value="Exo_endo_phos2"/>
    <property type="match status" value="1"/>
</dbReference>
<evidence type="ECO:0000313" key="5">
    <source>
        <dbReference type="Proteomes" id="UP000694569"/>
    </source>
</evidence>
<dbReference type="PANTHER" id="PTHR12997:SF11">
    <property type="entry name" value="INOSITOL-POLYPHOSPHATE 5-PHOSPHATASE"/>
    <property type="match status" value="1"/>
</dbReference>
<keyword evidence="5" id="KW-1185">Reference proteome</keyword>
<dbReference type="GO" id="GO:0046856">
    <property type="term" value="P:phosphatidylinositol dephosphorylation"/>
    <property type="evidence" value="ECO:0007669"/>
    <property type="project" value="InterPro"/>
</dbReference>
<dbReference type="Proteomes" id="UP000694569">
    <property type="component" value="Unplaced"/>
</dbReference>
<reference evidence="4" key="2">
    <citation type="submission" date="2025-09" db="UniProtKB">
        <authorList>
            <consortium name="Ensembl"/>
        </authorList>
    </citation>
    <scope>IDENTIFICATION</scope>
</reference>
<dbReference type="InterPro" id="IPR036691">
    <property type="entry name" value="Endo/exonu/phosph_ase_sf"/>
</dbReference>
<dbReference type="AlphaFoldDB" id="A0A8C5WJK7"/>
<proteinExistence type="inferred from homology"/>
<name>A0A8C5WJK7_9ANUR</name>
<evidence type="ECO:0000256" key="1">
    <source>
        <dbReference type="ARBA" id="ARBA00012997"/>
    </source>
</evidence>
<protein>
    <recommendedName>
        <fullName evidence="1">inositol-polyphosphate 5-phosphatase</fullName>
        <ecNumber evidence="1">3.1.3.56</ecNumber>
    </recommendedName>
</protein>
<dbReference type="InterPro" id="IPR039737">
    <property type="entry name" value="INPP5A"/>
</dbReference>
<dbReference type="Ensembl" id="ENSLLET00000044903.1">
    <property type="protein sequence ID" value="ENSLLEP00000043188.1"/>
    <property type="gene ID" value="ENSLLEG00000027405.1"/>
</dbReference>
<feature type="domain" description="Inositol polyphosphate-related phosphatase" evidence="3">
    <location>
        <begin position="2"/>
        <end position="373"/>
    </location>
</feature>
<accession>A0A8C5WJK7</accession>
<evidence type="ECO:0000313" key="4">
    <source>
        <dbReference type="Ensembl" id="ENSLLEP00000043188.1"/>
    </source>
</evidence>
<dbReference type="OrthoDB" id="5780965at2759"/>
<dbReference type="SMART" id="SM00128">
    <property type="entry name" value="IPPc"/>
    <property type="match status" value="1"/>
</dbReference>
<dbReference type="SUPFAM" id="SSF56219">
    <property type="entry name" value="DNase I-like"/>
    <property type="match status" value="1"/>
</dbReference>